<reference evidence="1 2" key="1">
    <citation type="journal article" date="2018" name="Front. Plant Sci.">
        <title>Red Clover (Trifolium pratense) and Zigzag Clover (T. medium) - A Picture of Genomic Similarities and Differences.</title>
        <authorList>
            <person name="Dluhosova J."/>
            <person name="Istvanek J."/>
            <person name="Nedelnik J."/>
            <person name="Repkova J."/>
        </authorList>
    </citation>
    <scope>NUCLEOTIDE SEQUENCE [LARGE SCALE GENOMIC DNA]</scope>
    <source>
        <strain evidence="2">cv. 10/8</strain>
        <tissue evidence="1">Leaf</tissue>
    </source>
</reference>
<dbReference type="EMBL" id="LXQA010339429">
    <property type="protein sequence ID" value="MCI45093.1"/>
    <property type="molecule type" value="Genomic_DNA"/>
</dbReference>
<organism evidence="1 2">
    <name type="scientific">Trifolium medium</name>
    <dbReference type="NCBI Taxonomy" id="97028"/>
    <lineage>
        <taxon>Eukaryota</taxon>
        <taxon>Viridiplantae</taxon>
        <taxon>Streptophyta</taxon>
        <taxon>Embryophyta</taxon>
        <taxon>Tracheophyta</taxon>
        <taxon>Spermatophyta</taxon>
        <taxon>Magnoliopsida</taxon>
        <taxon>eudicotyledons</taxon>
        <taxon>Gunneridae</taxon>
        <taxon>Pentapetalae</taxon>
        <taxon>rosids</taxon>
        <taxon>fabids</taxon>
        <taxon>Fabales</taxon>
        <taxon>Fabaceae</taxon>
        <taxon>Papilionoideae</taxon>
        <taxon>50 kb inversion clade</taxon>
        <taxon>NPAAA clade</taxon>
        <taxon>Hologalegina</taxon>
        <taxon>IRL clade</taxon>
        <taxon>Trifolieae</taxon>
        <taxon>Trifolium</taxon>
    </lineage>
</organism>
<comment type="caution">
    <text evidence="1">The sequence shown here is derived from an EMBL/GenBank/DDBJ whole genome shotgun (WGS) entry which is preliminary data.</text>
</comment>
<protein>
    <submittedName>
        <fullName evidence="1">Uncharacterized protein</fullName>
    </submittedName>
</protein>
<evidence type="ECO:0000313" key="1">
    <source>
        <dbReference type="EMBL" id="MCI45093.1"/>
    </source>
</evidence>
<evidence type="ECO:0000313" key="2">
    <source>
        <dbReference type="Proteomes" id="UP000265520"/>
    </source>
</evidence>
<accession>A0A392S828</accession>
<dbReference type="Proteomes" id="UP000265520">
    <property type="component" value="Unassembled WGS sequence"/>
</dbReference>
<proteinExistence type="predicted"/>
<sequence length="107" mass="12670">SKHFIKRFENIWLQDPACPQIIKGEWPQATGKVNNKLQYVFDKVHQWGRDTYGNIPRQIKTTQDKLHDLKGITPNKDTISQIKQLELKLDGLLHHEEQWWAQRAKTN</sequence>
<feature type="non-terminal residue" evidence="1">
    <location>
        <position position="1"/>
    </location>
</feature>
<name>A0A392S828_9FABA</name>
<dbReference type="AlphaFoldDB" id="A0A392S828"/>
<keyword evidence="2" id="KW-1185">Reference proteome</keyword>